<sequence>MNETFIASLILLIYFSPVFYQLILAIKESKGGNRIPLKKFIKFTKFSLLILIPILISFAVVSHTNYLNYEKPITFDNYKKITFENFRGLELFKKSLYGNKRFAYVVTTIDSDISENSITIRSLFHPSRSFVYNQNTNSKELLSHEKYHIKITELYTRKAKEKISKLNSYSKDKIEEILIEVKKNEQVFQEEYDYNTFHSYVLSEQKRYEKDVDSLLNLLTDFKNPQIIINDKD</sequence>
<evidence type="ECO:0000256" key="1">
    <source>
        <dbReference type="SAM" id="Phobius"/>
    </source>
</evidence>
<keyword evidence="1" id="KW-1133">Transmembrane helix</keyword>
<gene>
    <name evidence="2" type="ORF">BC962_3058</name>
</gene>
<keyword evidence="1" id="KW-0812">Transmembrane</keyword>
<keyword evidence="3" id="KW-1185">Reference proteome</keyword>
<reference evidence="2 3" key="1">
    <citation type="submission" date="2018-10" db="EMBL/GenBank/DDBJ databases">
        <title>Genomic Encyclopedia of Archaeal and Bacterial Type Strains, Phase II (KMG-II): from individual species to whole genera.</title>
        <authorList>
            <person name="Goeker M."/>
        </authorList>
    </citation>
    <scope>NUCLEOTIDE SEQUENCE [LARGE SCALE GENOMIC DNA]</scope>
    <source>
        <strain evidence="2 3">DSM 19839</strain>
    </source>
</reference>
<comment type="caution">
    <text evidence="2">The sequence shown here is derived from an EMBL/GenBank/DDBJ whole genome shotgun (WGS) entry which is preliminary data.</text>
</comment>
<dbReference type="EMBL" id="RBLG01000006">
    <property type="protein sequence ID" value="RKS42771.1"/>
    <property type="molecule type" value="Genomic_DNA"/>
</dbReference>
<dbReference type="AlphaFoldDB" id="A0A495NWD1"/>
<evidence type="ECO:0000313" key="3">
    <source>
        <dbReference type="Proteomes" id="UP000276282"/>
    </source>
</evidence>
<accession>A0A495NWD1</accession>
<name>A0A495NWD1_9FLAO</name>
<dbReference type="OrthoDB" id="5431540at2"/>
<evidence type="ECO:0000313" key="2">
    <source>
        <dbReference type="EMBL" id="RKS42771.1"/>
    </source>
</evidence>
<feature type="transmembrane region" description="Helical" evidence="1">
    <location>
        <begin position="6"/>
        <end position="26"/>
    </location>
</feature>
<dbReference type="Proteomes" id="UP000276282">
    <property type="component" value="Unassembled WGS sequence"/>
</dbReference>
<protein>
    <submittedName>
        <fullName evidence="2">Uncharacterized protein</fullName>
    </submittedName>
</protein>
<feature type="transmembrane region" description="Helical" evidence="1">
    <location>
        <begin position="46"/>
        <end position="67"/>
    </location>
</feature>
<proteinExistence type="predicted"/>
<dbReference type="RefSeq" id="WP_121346845.1">
    <property type="nucleotide sequence ID" value="NZ_RBLG01000006.1"/>
</dbReference>
<organism evidence="2 3">
    <name type="scientific">Gillisia mitskevichiae</name>
    <dbReference type="NCBI Taxonomy" id="270921"/>
    <lineage>
        <taxon>Bacteria</taxon>
        <taxon>Pseudomonadati</taxon>
        <taxon>Bacteroidota</taxon>
        <taxon>Flavobacteriia</taxon>
        <taxon>Flavobacteriales</taxon>
        <taxon>Flavobacteriaceae</taxon>
        <taxon>Gillisia</taxon>
    </lineage>
</organism>
<keyword evidence="1" id="KW-0472">Membrane</keyword>